<dbReference type="RefSeq" id="WP_124976723.1">
    <property type="nucleotide sequence ID" value="NZ_BFFP01000021.1"/>
</dbReference>
<name>A0A401ITN1_9LACO</name>
<organism evidence="1 2">
    <name type="scientific">Ligilactobacillus salitolerans</name>
    <dbReference type="NCBI Taxonomy" id="1808352"/>
    <lineage>
        <taxon>Bacteria</taxon>
        <taxon>Bacillati</taxon>
        <taxon>Bacillota</taxon>
        <taxon>Bacilli</taxon>
        <taxon>Lactobacillales</taxon>
        <taxon>Lactobacillaceae</taxon>
        <taxon>Ligilactobacillus</taxon>
    </lineage>
</organism>
<proteinExistence type="predicted"/>
<dbReference type="Gene3D" id="3.30.160.250">
    <property type="match status" value="1"/>
</dbReference>
<evidence type="ECO:0008006" key="3">
    <source>
        <dbReference type="Google" id="ProtNLM"/>
    </source>
</evidence>
<reference evidence="1 2" key="1">
    <citation type="journal article" date="2019" name="Int. J. Syst. Evol. Microbiol.">
        <title>Lactobacillus salitolerans sp. nov., a novel lactic acid bacterium isolated from spent mushroom substrates.</title>
        <authorList>
            <person name="Tohno M."/>
            <person name="Tanizawa Y."/>
            <person name="Kojima Y."/>
            <person name="Sakamoto M."/>
            <person name="Nakamura Y."/>
            <person name="Ohkuma M."/>
            <person name="Kobayashi H."/>
        </authorList>
    </citation>
    <scope>NUCLEOTIDE SEQUENCE [LARGE SCALE GENOMIC DNA]</scope>
    <source>
        <strain evidence="1 2">YK43</strain>
    </source>
</reference>
<comment type="caution">
    <text evidence="1">The sequence shown here is derived from an EMBL/GenBank/DDBJ whole genome shotgun (WGS) entry which is preliminary data.</text>
</comment>
<dbReference type="AlphaFoldDB" id="A0A401ITN1"/>
<dbReference type="OrthoDB" id="5419659at2"/>
<sequence>MQDTIVRYPIKVSQIKDQDYSYQVYLPDFQGYTAGIDYENAIFMARDYIGTRSICSDLPAPSSDLPQVEEPETALFVKVNITEFRLTHGLKSDGYL</sequence>
<dbReference type="Proteomes" id="UP000286848">
    <property type="component" value="Unassembled WGS sequence"/>
</dbReference>
<gene>
    <name evidence="1" type="ORF">LFYK43_13510</name>
</gene>
<evidence type="ECO:0000313" key="2">
    <source>
        <dbReference type="Proteomes" id="UP000286848"/>
    </source>
</evidence>
<protein>
    <recommendedName>
        <fullName evidence="3">HicB-like antitoxin of toxin-antitoxin system domain-containing protein</fullName>
    </recommendedName>
</protein>
<dbReference type="EMBL" id="BFFP01000021">
    <property type="protein sequence ID" value="GBG94892.1"/>
    <property type="molecule type" value="Genomic_DNA"/>
</dbReference>
<accession>A0A401ITN1</accession>
<evidence type="ECO:0000313" key="1">
    <source>
        <dbReference type="EMBL" id="GBG94892.1"/>
    </source>
</evidence>
<keyword evidence="2" id="KW-1185">Reference proteome</keyword>